<comment type="subcellular location">
    <subcellularLocation>
        <location evidence="1">Cell outer membrane</location>
    </subcellularLocation>
</comment>
<dbReference type="Pfam" id="PF07980">
    <property type="entry name" value="SusD_RagB"/>
    <property type="match status" value="1"/>
</dbReference>
<feature type="domain" description="RagB/SusD" evidence="6">
    <location>
        <begin position="349"/>
        <end position="612"/>
    </location>
</feature>
<organism evidence="7 8">
    <name type="scientific">Bacteroides pyogenes</name>
    <dbReference type="NCBI Taxonomy" id="310300"/>
    <lineage>
        <taxon>Bacteria</taxon>
        <taxon>Pseudomonadati</taxon>
        <taxon>Bacteroidota</taxon>
        <taxon>Bacteroidia</taxon>
        <taxon>Bacteroidales</taxon>
        <taxon>Bacteroidaceae</taxon>
        <taxon>Bacteroides</taxon>
    </lineage>
</organism>
<dbReference type="InterPro" id="IPR011990">
    <property type="entry name" value="TPR-like_helical_dom_sf"/>
</dbReference>
<dbReference type="SUPFAM" id="SSF48452">
    <property type="entry name" value="TPR-like"/>
    <property type="match status" value="1"/>
</dbReference>
<evidence type="ECO:0000256" key="2">
    <source>
        <dbReference type="ARBA" id="ARBA00006275"/>
    </source>
</evidence>
<keyword evidence="4" id="KW-0472">Membrane</keyword>
<evidence type="ECO:0000259" key="6">
    <source>
        <dbReference type="Pfam" id="PF07980"/>
    </source>
</evidence>
<evidence type="ECO:0000256" key="5">
    <source>
        <dbReference type="ARBA" id="ARBA00023237"/>
    </source>
</evidence>
<evidence type="ECO:0000313" key="8">
    <source>
        <dbReference type="Proteomes" id="UP000324383"/>
    </source>
</evidence>
<sequence>MKKTRKYIHLLLLFLYVTFTSCEDFALGNKFLQKPPSGDVTIDTIFSTGEYARRVLWYAYSKLPYGFSTGYNNSTSMRIGSIESLTDLAQSYVGYAGADKLYYPGLYNAGSEDYSAGESHATKYNMYARDPWKGIRHAWIFINNVDRVPDMTAEEKSRLKAEAKITIAVQYSEMLRHYGALPIVDHAITPKEMDLPARSTLQQTVDFTIRLLDEAIACKDLPWALPEDDLSNESGRMTRASAMGLKLRVLLFVASPLFNSDKPYFPGEASDRLLTWFGEYSEQRWKDAAKAGEDFFRALNQGGFYALVQKETATKNTFRQAFQDAYYTRGTTESLISVRRHFRTNNINTLMQSLRWGAWCPTKECFDMFPMANGDDFDWDNPVHRANPFINRDPRLCETILLDGDDFQGRKAKVYKVDSKDKENYPKGADWGLKGYLDSQSLATGIAGRKFALDRKGEYTNRVIHWPYLRLAEIYLAYAEALNECNRTDEAYQYINAIRKRVGLPELILKGEKDVKTEFREAVLRERACEFVWEENRFFDLIRWKREADFTKHLHGINVYRHKITGAYKFDFPQLPERAWQKPGGFSAKWYLSAFPDKEVNKGYGLIQNPGW</sequence>
<accession>A0A5D3EIR5</accession>
<dbReference type="AlphaFoldDB" id="A0A5D3EIR5"/>
<evidence type="ECO:0000256" key="1">
    <source>
        <dbReference type="ARBA" id="ARBA00004442"/>
    </source>
</evidence>
<dbReference type="PROSITE" id="PS51257">
    <property type="entry name" value="PROKAR_LIPOPROTEIN"/>
    <property type="match status" value="1"/>
</dbReference>
<proteinExistence type="inferred from homology"/>
<dbReference type="Proteomes" id="UP000324383">
    <property type="component" value="Unassembled WGS sequence"/>
</dbReference>
<keyword evidence="8" id="KW-1185">Reference proteome</keyword>
<dbReference type="GO" id="GO:0009279">
    <property type="term" value="C:cell outer membrane"/>
    <property type="evidence" value="ECO:0007669"/>
    <property type="project" value="UniProtKB-SubCell"/>
</dbReference>
<comment type="similarity">
    <text evidence="2">Belongs to the SusD family.</text>
</comment>
<dbReference type="InterPro" id="IPR012944">
    <property type="entry name" value="SusD_RagB_dom"/>
</dbReference>
<keyword evidence="3" id="KW-0732">Signal</keyword>
<evidence type="ECO:0000313" key="7">
    <source>
        <dbReference type="EMBL" id="TYK35391.1"/>
    </source>
</evidence>
<gene>
    <name evidence="7" type="ORF">FNJ60_01420</name>
</gene>
<reference evidence="7 8" key="1">
    <citation type="submission" date="2019-07" db="EMBL/GenBank/DDBJ databases">
        <title>Draft Genome Sequences of Bacteroides pyogenes Strains Isolated from the Uterus Holstein Dairy Cows with Metritis.</title>
        <authorList>
            <person name="Cunha F."/>
            <person name="Galvao K.N."/>
            <person name="Jeon S.J."/>
            <person name="Jeong K.C."/>
        </authorList>
    </citation>
    <scope>NUCLEOTIDE SEQUENCE [LARGE SCALE GENOMIC DNA]</scope>
    <source>
        <strain evidence="7 8">KG-31</strain>
    </source>
</reference>
<dbReference type="EMBL" id="VKLW01000002">
    <property type="protein sequence ID" value="TYK35391.1"/>
    <property type="molecule type" value="Genomic_DNA"/>
</dbReference>
<name>A0A5D3EIR5_9BACE</name>
<keyword evidence="5" id="KW-0998">Cell outer membrane</keyword>
<comment type="caution">
    <text evidence="7">The sequence shown here is derived from an EMBL/GenBank/DDBJ whole genome shotgun (WGS) entry which is preliminary data.</text>
</comment>
<evidence type="ECO:0000256" key="3">
    <source>
        <dbReference type="ARBA" id="ARBA00022729"/>
    </source>
</evidence>
<protein>
    <submittedName>
        <fullName evidence="7">RagB/SusD family nutrient uptake outer membrane protein</fullName>
    </submittedName>
</protein>
<evidence type="ECO:0000256" key="4">
    <source>
        <dbReference type="ARBA" id="ARBA00023136"/>
    </source>
</evidence>
<dbReference type="RefSeq" id="WP_027325512.1">
    <property type="nucleotide sequence ID" value="NZ_CAMBON010000031.1"/>
</dbReference>
<dbReference type="Gene3D" id="1.25.40.390">
    <property type="match status" value="1"/>
</dbReference>